<dbReference type="EMBL" id="BK016270">
    <property type="protein sequence ID" value="DAG06451.1"/>
    <property type="molecule type" value="Genomic_DNA"/>
</dbReference>
<dbReference type="CDD" id="cd00093">
    <property type="entry name" value="HTH_XRE"/>
    <property type="match status" value="1"/>
</dbReference>
<name>A0A8S5VIM0_9CAUD</name>
<proteinExistence type="predicted"/>
<evidence type="ECO:0000313" key="1">
    <source>
        <dbReference type="EMBL" id="DAG06451.1"/>
    </source>
</evidence>
<dbReference type="InterPro" id="IPR001387">
    <property type="entry name" value="Cro/C1-type_HTH"/>
</dbReference>
<accession>A0A8S5VIM0</accession>
<sequence length="69" mass="8249">MTGAELKKVRTELRLSVADVSRMTGICKVSIYNVEKGAGPERYYLFLELFYDRYRYKEMTRLRKEFGDR</sequence>
<reference evidence="1" key="1">
    <citation type="journal article" date="2021" name="Proc. Natl. Acad. Sci. U.S.A.">
        <title>A Catalog of Tens of Thousands of Viruses from Human Metagenomes Reveals Hidden Associations with Chronic Diseases.</title>
        <authorList>
            <person name="Tisza M.J."/>
            <person name="Buck C.B."/>
        </authorList>
    </citation>
    <scope>NUCLEOTIDE SEQUENCE</scope>
    <source>
        <strain evidence="1">Cthu813</strain>
    </source>
</reference>
<organism evidence="1">
    <name type="scientific">Siphoviridae sp. cthu813</name>
    <dbReference type="NCBI Taxonomy" id="2825618"/>
    <lineage>
        <taxon>Viruses</taxon>
        <taxon>Duplodnaviria</taxon>
        <taxon>Heunggongvirae</taxon>
        <taxon>Uroviricota</taxon>
        <taxon>Caudoviricetes</taxon>
    </lineage>
</organism>
<protein>
    <submittedName>
        <fullName evidence="1">Antitoxin</fullName>
    </submittedName>
</protein>